<feature type="compositionally biased region" description="Low complexity" evidence="2">
    <location>
        <begin position="1"/>
        <end position="10"/>
    </location>
</feature>
<organism evidence="3 4">
    <name type="scientific">Gryllus longicercus</name>
    <dbReference type="NCBI Taxonomy" id="2509291"/>
    <lineage>
        <taxon>Eukaryota</taxon>
        <taxon>Metazoa</taxon>
        <taxon>Ecdysozoa</taxon>
        <taxon>Arthropoda</taxon>
        <taxon>Hexapoda</taxon>
        <taxon>Insecta</taxon>
        <taxon>Pterygota</taxon>
        <taxon>Neoptera</taxon>
        <taxon>Polyneoptera</taxon>
        <taxon>Orthoptera</taxon>
        <taxon>Ensifera</taxon>
        <taxon>Gryllidea</taxon>
        <taxon>Grylloidea</taxon>
        <taxon>Gryllidae</taxon>
        <taxon>Gryllinae</taxon>
        <taxon>Gryllus</taxon>
    </lineage>
</organism>
<dbReference type="InterPro" id="IPR018487">
    <property type="entry name" value="Hemopexin-like_repeat"/>
</dbReference>
<gene>
    <name evidence="3" type="ORF">R5R35_013726</name>
</gene>
<dbReference type="Proteomes" id="UP001378592">
    <property type="component" value="Unassembled WGS sequence"/>
</dbReference>
<accession>A0AAN9VW91</accession>
<feature type="repeat" description="Hemopexin" evidence="1">
    <location>
        <begin position="90"/>
        <end position="137"/>
    </location>
</feature>
<dbReference type="AlphaFoldDB" id="A0AAN9VW91"/>
<dbReference type="GO" id="GO:0005615">
    <property type="term" value="C:extracellular space"/>
    <property type="evidence" value="ECO:0007669"/>
    <property type="project" value="TreeGrafter"/>
</dbReference>
<evidence type="ECO:0000313" key="3">
    <source>
        <dbReference type="EMBL" id="KAK7869951.1"/>
    </source>
</evidence>
<feature type="repeat" description="Hemopexin" evidence="1">
    <location>
        <begin position="138"/>
        <end position="192"/>
    </location>
</feature>
<sequence length="276" mass="29711">MGSGAVAVAGAGAGRRRRRARDSRDVAAGACAGSRPRPRLRLRLRLRHLPRRGSAAAACTAGAWVFRHDGRRLSPPAPLPLARTWPGLPADGVDAAFAARSGKLFFFKGARYWRYSAAGQPPDHGYPRPLRLGFPGAPAAPDAALLWPANGQLYFFKGPLYWRYAGPRGAGAGAAAGAGRGYPRAVSAWRGVPAPPDAALAFRGHTYFFKGDSYVRFNDSAFAVEEAWPPFPRPIARWWFKCRSAHPPSPPPTPSMQPSEDALSDLLHALQPTTEV</sequence>
<evidence type="ECO:0000256" key="2">
    <source>
        <dbReference type="SAM" id="MobiDB-lite"/>
    </source>
</evidence>
<comment type="caution">
    <text evidence="3">The sequence shown here is derived from an EMBL/GenBank/DDBJ whole genome shotgun (WGS) entry which is preliminary data.</text>
</comment>
<name>A0AAN9VW91_9ORTH</name>
<feature type="repeat" description="Hemopexin" evidence="1">
    <location>
        <begin position="193"/>
        <end position="242"/>
    </location>
</feature>
<dbReference type="EMBL" id="JAZDUA010000066">
    <property type="protein sequence ID" value="KAK7869951.1"/>
    <property type="molecule type" value="Genomic_DNA"/>
</dbReference>
<dbReference type="PANTHER" id="PTHR10201">
    <property type="entry name" value="MATRIX METALLOPROTEINASE"/>
    <property type="match status" value="1"/>
</dbReference>
<dbReference type="GO" id="GO:0004222">
    <property type="term" value="F:metalloendopeptidase activity"/>
    <property type="evidence" value="ECO:0007669"/>
    <property type="project" value="TreeGrafter"/>
</dbReference>
<dbReference type="GO" id="GO:0030198">
    <property type="term" value="P:extracellular matrix organization"/>
    <property type="evidence" value="ECO:0007669"/>
    <property type="project" value="TreeGrafter"/>
</dbReference>
<evidence type="ECO:0000313" key="4">
    <source>
        <dbReference type="Proteomes" id="UP001378592"/>
    </source>
</evidence>
<reference evidence="3 4" key="1">
    <citation type="submission" date="2024-03" db="EMBL/GenBank/DDBJ databases">
        <title>The genome assembly and annotation of the cricket Gryllus longicercus Weissman &amp; Gray.</title>
        <authorList>
            <person name="Szrajer S."/>
            <person name="Gray D."/>
            <person name="Ylla G."/>
        </authorList>
    </citation>
    <scope>NUCLEOTIDE SEQUENCE [LARGE SCALE GENOMIC DNA]</scope>
    <source>
        <strain evidence="3">DAG 2021-001</strain>
        <tissue evidence="3">Whole body minus gut</tissue>
    </source>
</reference>
<dbReference type="Pfam" id="PF00045">
    <property type="entry name" value="Hemopexin"/>
    <property type="match status" value="3"/>
</dbReference>
<dbReference type="SUPFAM" id="SSF50923">
    <property type="entry name" value="Hemopexin-like domain"/>
    <property type="match status" value="1"/>
</dbReference>
<proteinExistence type="predicted"/>
<dbReference type="SMART" id="SM00120">
    <property type="entry name" value="HX"/>
    <property type="match status" value="3"/>
</dbReference>
<dbReference type="GO" id="GO:0030574">
    <property type="term" value="P:collagen catabolic process"/>
    <property type="evidence" value="ECO:0007669"/>
    <property type="project" value="TreeGrafter"/>
</dbReference>
<dbReference type="InterPro" id="IPR036375">
    <property type="entry name" value="Hemopexin-like_dom_sf"/>
</dbReference>
<evidence type="ECO:0008006" key="5">
    <source>
        <dbReference type="Google" id="ProtNLM"/>
    </source>
</evidence>
<dbReference type="Gene3D" id="2.110.10.10">
    <property type="entry name" value="Hemopexin-like domain"/>
    <property type="match status" value="2"/>
</dbReference>
<dbReference type="PROSITE" id="PS51642">
    <property type="entry name" value="HEMOPEXIN_2"/>
    <property type="match status" value="3"/>
</dbReference>
<protein>
    <recommendedName>
        <fullName evidence="5">Matrix metalloproteinase</fullName>
    </recommendedName>
</protein>
<keyword evidence="4" id="KW-1185">Reference proteome</keyword>
<evidence type="ECO:0000256" key="1">
    <source>
        <dbReference type="PROSITE-ProRule" id="PRU01011"/>
    </source>
</evidence>
<feature type="region of interest" description="Disordered" evidence="2">
    <location>
        <begin position="1"/>
        <end position="32"/>
    </location>
</feature>
<dbReference type="PANTHER" id="PTHR10201:SF331">
    <property type="entry name" value="MATRIX METALLOPROTEINASE-14-LIKE ISOFORM X1"/>
    <property type="match status" value="1"/>
</dbReference>